<reference evidence="2" key="1">
    <citation type="submission" date="2020-01" db="EMBL/GenBank/DDBJ databases">
        <title>Development of genomics and gene disruption for Polysphondylium violaceum indicates a role for the polyketide synthase stlB in stalk morphogenesis.</title>
        <authorList>
            <person name="Narita B."/>
            <person name="Kawabe Y."/>
            <person name="Kin K."/>
            <person name="Saito T."/>
            <person name="Gibbs R."/>
            <person name="Kuspa A."/>
            <person name="Muzny D."/>
            <person name="Queller D."/>
            <person name="Richards S."/>
            <person name="Strassman J."/>
            <person name="Sucgang R."/>
            <person name="Worley K."/>
            <person name="Schaap P."/>
        </authorList>
    </citation>
    <scope>NUCLEOTIDE SEQUENCE</scope>
    <source>
        <strain evidence="2">QSvi11</strain>
    </source>
</reference>
<sequence length="195" mass="22212">MSLYLIKPIVKKPTSPTTANSLNESNIKAEINLLEHFDLHKTFNDLCSKHLSSTYKSYVKNLPGDNYIKREKHKHSSNGPVNPNDPQQQQQQPPPPQQQPPIEKVGGLTKLVEGNYPDDNQEELILLSLGESQLKAFQLQDGGYIRPDKDKKKKKHKKKRKHRDGTAAGENDEERKKKKKSRKEGSNEDQNVNVV</sequence>
<keyword evidence="3" id="KW-1185">Reference proteome</keyword>
<dbReference type="EMBL" id="AJWJ01000044">
    <property type="protein sequence ID" value="KAF2076913.1"/>
    <property type="molecule type" value="Genomic_DNA"/>
</dbReference>
<comment type="caution">
    <text evidence="2">The sequence shown here is derived from an EMBL/GenBank/DDBJ whole genome shotgun (WGS) entry which is preliminary data.</text>
</comment>
<dbReference type="AlphaFoldDB" id="A0A8J4PZ86"/>
<name>A0A8J4PZ86_9MYCE</name>
<accession>A0A8J4PZ86</accession>
<feature type="compositionally biased region" description="Basic residues" evidence="1">
    <location>
        <begin position="151"/>
        <end position="163"/>
    </location>
</feature>
<gene>
    <name evidence="2" type="ORF">CYY_001751</name>
</gene>
<dbReference type="OrthoDB" id="10044050at2759"/>
<evidence type="ECO:0000313" key="3">
    <source>
        <dbReference type="Proteomes" id="UP000695562"/>
    </source>
</evidence>
<protein>
    <submittedName>
        <fullName evidence="2">Uncharacterized protein</fullName>
    </submittedName>
</protein>
<proteinExistence type="predicted"/>
<feature type="region of interest" description="Disordered" evidence="1">
    <location>
        <begin position="140"/>
        <end position="195"/>
    </location>
</feature>
<evidence type="ECO:0000256" key="1">
    <source>
        <dbReference type="SAM" id="MobiDB-lite"/>
    </source>
</evidence>
<organism evidence="2 3">
    <name type="scientific">Polysphondylium violaceum</name>
    <dbReference type="NCBI Taxonomy" id="133409"/>
    <lineage>
        <taxon>Eukaryota</taxon>
        <taxon>Amoebozoa</taxon>
        <taxon>Evosea</taxon>
        <taxon>Eumycetozoa</taxon>
        <taxon>Dictyostelia</taxon>
        <taxon>Dictyosteliales</taxon>
        <taxon>Dictyosteliaceae</taxon>
        <taxon>Polysphondylium</taxon>
    </lineage>
</organism>
<evidence type="ECO:0000313" key="2">
    <source>
        <dbReference type="EMBL" id="KAF2076913.1"/>
    </source>
</evidence>
<dbReference type="Proteomes" id="UP000695562">
    <property type="component" value="Unassembled WGS sequence"/>
</dbReference>
<feature type="region of interest" description="Disordered" evidence="1">
    <location>
        <begin position="70"/>
        <end position="104"/>
    </location>
</feature>